<evidence type="ECO:0000256" key="4">
    <source>
        <dbReference type="ARBA" id="ARBA00015253"/>
    </source>
</evidence>
<evidence type="ECO:0000256" key="6">
    <source>
        <dbReference type="ARBA" id="ARBA00022895"/>
    </source>
</evidence>
<reference evidence="11 12" key="1">
    <citation type="journal article" date="2019" name="Sci. Rep.">
        <title>Comparative genomics of chytrid fungi reveal insights into the obligate biotrophic and pathogenic lifestyle of Synchytrium endobioticum.</title>
        <authorList>
            <person name="van de Vossenberg B.T.L.H."/>
            <person name="Warris S."/>
            <person name="Nguyen H.D.T."/>
            <person name="van Gent-Pelzer M.P.E."/>
            <person name="Joly D.L."/>
            <person name="van de Geest H.C."/>
            <person name="Bonants P.J.M."/>
            <person name="Smith D.S."/>
            <person name="Levesque C.A."/>
            <person name="van der Lee T.A.J."/>
        </authorList>
    </citation>
    <scope>NUCLEOTIDE SEQUENCE [LARGE SCALE GENOMIC DNA]</scope>
    <source>
        <strain evidence="11 12">CBS 675.73</strain>
    </source>
</reference>
<accession>A0A507F3W5</accession>
<keyword evidence="12" id="KW-1185">Reference proteome</keyword>
<comment type="similarity">
    <text evidence="3">Belongs to the telombin family.</text>
</comment>
<evidence type="ECO:0000259" key="10">
    <source>
        <dbReference type="Pfam" id="PF16686"/>
    </source>
</evidence>
<dbReference type="InterPro" id="IPR028389">
    <property type="entry name" value="POT1"/>
</dbReference>
<dbReference type="OrthoDB" id="2186770at2759"/>
<keyword evidence="5" id="KW-0158">Chromosome</keyword>
<evidence type="ECO:0000313" key="11">
    <source>
        <dbReference type="EMBL" id="TPX70979.1"/>
    </source>
</evidence>
<dbReference type="InterPro" id="IPR011564">
    <property type="entry name" value="Telomer_end-bd_POT1/Cdc13"/>
</dbReference>
<organism evidence="11 12">
    <name type="scientific">Chytriomyces confervae</name>
    <dbReference type="NCBI Taxonomy" id="246404"/>
    <lineage>
        <taxon>Eukaryota</taxon>
        <taxon>Fungi</taxon>
        <taxon>Fungi incertae sedis</taxon>
        <taxon>Chytridiomycota</taxon>
        <taxon>Chytridiomycota incertae sedis</taxon>
        <taxon>Chytridiomycetes</taxon>
        <taxon>Chytridiales</taxon>
        <taxon>Chytriomycetaceae</taxon>
        <taxon>Chytriomyces</taxon>
    </lineage>
</organism>
<feature type="domain" description="Telomeric single stranded DNA binding POT1/Cdc13" evidence="9">
    <location>
        <begin position="24"/>
        <end position="110"/>
    </location>
</feature>
<dbReference type="PANTHER" id="PTHR14513:SF0">
    <property type="entry name" value="PROTECTION OF TELOMERES PROTEIN 1"/>
    <property type="match status" value="1"/>
</dbReference>
<dbReference type="EMBL" id="QEAP01000268">
    <property type="protein sequence ID" value="TPX70979.1"/>
    <property type="molecule type" value="Genomic_DNA"/>
</dbReference>
<dbReference type="InterPro" id="IPR012340">
    <property type="entry name" value="NA-bd_OB-fold"/>
</dbReference>
<dbReference type="GO" id="GO:0098505">
    <property type="term" value="F:G-rich strand telomeric DNA binding"/>
    <property type="evidence" value="ECO:0007669"/>
    <property type="project" value="TreeGrafter"/>
</dbReference>
<gene>
    <name evidence="11" type="ORF">CcCBS67573_g06366</name>
</gene>
<evidence type="ECO:0000256" key="2">
    <source>
        <dbReference type="ARBA" id="ARBA00004574"/>
    </source>
</evidence>
<evidence type="ECO:0000256" key="7">
    <source>
        <dbReference type="ARBA" id="ARBA00023125"/>
    </source>
</evidence>
<keyword evidence="8" id="KW-0539">Nucleus</keyword>
<dbReference type="PANTHER" id="PTHR14513">
    <property type="entry name" value="PROTECTION OF TELOMERES 1"/>
    <property type="match status" value="1"/>
</dbReference>
<name>A0A507F3W5_9FUNG</name>
<evidence type="ECO:0000313" key="12">
    <source>
        <dbReference type="Proteomes" id="UP000320333"/>
    </source>
</evidence>
<dbReference type="SUPFAM" id="SSF50249">
    <property type="entry name" value="Nucleic acid-binding proteins"/>
    <property type="match status" value="2"/>
</dbReference>
<evidence type="ECO:0000259" key="9">
    <source>
        <dbReference type="Pfam" id="PF02765"/>
    </source>
</evidence>
<dbReference type="GO" id="GO:0032210">
    <property type="term" value="P:regulation of telomere maintenance via telomerase"/>
    <property type="evidence" value="ECO:0007669"/>
    <property type="project" value="TreeGrafter"/>
</dbReference>
<comment type="caution">
    <text evidence="11">The sequence shown here is derived from an EMBL/GenBank/DDBJ whole genome shotgun (WGS) entry which is preliminary data.</text>
</comment>
<dbReference type="Pfam" id="PF16686">
    <property type="entry name" value="POT1PC"/>
    <property type="match status" value="1"/>
</dbReference>
<dbReference type="GO" id="GO:0010521">
    <property type="term" value="F:telomerase inhibitor activity"/>
    <property type="evidence" value="ECO:0007669"/>
    <property type="project" value="TreeGrafter"/>
</dbReference>
<evidence type="ECO:0000256" key="3">
    <source>
        <dbReference type="ARBA" id="ARBA00008442"/>
    </source>
</evidence>
<dbReference type="GO" id="GO:0016233">
    <property type="term" value="P:telomere capping"/>
    <property type="evidence" value="ECO:0007669"/>
    <property type="project" value="TreeGrafter"/>
</dbReference>
<dbReference type="STRING" id="246404.A0A507F3W5"/>
<evidence type="ECO:0000256" key="5">
    <source>
        <dbReference type="ARBA" id="ARBA00022454"/>
    </source>
</evidence>
<dbReference type="Proteomes" id="UP000320333">
    <property type="component" value="Unassembled WGS sequence"/>
</dbReference>
<sequence length="473" mass="53277">MMGDDEYERMSRETKTTCIRDVRAGNRVALFAVVRDDSTRKRTKTGDSNLSLMLVDPSAESPIRSNCFARTATDLPETVLSGTVVKIEDARIQEFNGKPQAVIYAGTKMRFFDLSRGILEDSVDGQYATMLSEWFRKRTAEPAASSFLQPSRRNVLTISEIQENRVFFDLYAQVMHVIPGARDDRLILHVSDFTLAKTPPAISDDDEKALLYPVADRLLKVTIWDDFSIDPSALVRGNFVYFRNLQSQAQGNGAFDAVLHNERSERSIGGKWTLLDHTHVEAAKIRKRVEYLQINKNRNDDAITRTPMHVTKVSIKDILQTEQVPTRFRFEAKVVDHLPIRIEDFARVLCGYCDSSYGSDGKCSECHGSDTGSLGFMFSFLLGDDSGYDSFLPVVVSGTDAMSFLSFDPADFKRDVVALNKLRDALGSLFTIGGPGQPRVMDAKRTMFCVQSFRPEKDTVVRYKLIATELVWY</sequence>
<feature type="domain" description="Protection of telomeres protein 1 ssDNA-binding" evidence="10">
    <location>
        <begin position="158"/>
        <end position="288"/>
    </location>
</feature>
<comment type="subcellular location">
    <subcellularLocation>
        <location evidence="2">Chromosome</location>
        <location evidence="2">Telomere</location>
    </subcellularLocation>
    <subcellularLocation>
        <location evidence="1">Nucleus</location>
    </subcellularLocation>
</comment>
<dbReference type="GO" id="GO:0000783">
    <property type="term" value="C:nuclear telomere cap complex"/>
    <property type="evidence" value="ECO:0007669"/>
    <property type="project" value="TreeGrafter"/>
</dbReference>
<keyword evidence="7" id="KW-0238">DNA-binding</keyword>
<proteinExistence type="inferred from homology"/>
<evidence type="ECO:0000256" key="8">
    <source>
        <dbReference type="ARBA" id="ARBA00023242"/>
    </source>
</evidence>
<dbReference type="Gene3D" id="2.40.50.140">
    <property type="entry name" value="Nucleic acid-binding proteins"/>
    <property type="match status" value="3"/>
</dbReference>
<evidence type="ECO:0000256" key="1">
    <source>
        <dbReference type="ARBA" id="ARBA00004123"/>
    </source>
</evidence>
<dbReference type="InterPro" id="IPR032042">
    <property type="entry name" value="POT1PC"/>
</dbReference>
<dbReference type="Pfam" id="PF02765">
    <property type="entry name" value="POT1"/>
    <property type="match status" value="1"/>
</dbReference>
<dbReference type="AlphaFoldDB" id="A0A507F3W5"/>
<protein>
    <recommendedName>
        <fullName evidence="4">Protection of telomeres protein 1</fullName>
    </recommendedName>
</protein>
<keyword evidence="6" id="KW-0779">Telomere</keyword>